<evidence type="ECO:0000259" key="2">
    <source>
        <dbReference type="PROSITE" id="PS50846"/>
    </source>
</evidence>
<sequence length="235" mass="26157">MKAIEMFCSSPASTAIIQTSIDQRSMLRRSRSTKTYDHDRRKSQYQLHQVPCLSQLPINPKPYFEKHRKSSSSADKQSSTTDLTRRKSSVDHVNDSSSTRYLLNDTPFVDWVSESNKISVPQCNAIDMSNDMKALKSNDSHALTLSSSSSAISSKDQVVVLRVSLHCKACEGKVRKHILKMQGVRSFSIEMEKKKVTIIGDVTPLGVLTSVSKVKSAQLWQSTTSAVSSSSSRMH</sequence>
<gene>
    <name evidence="3" type="ORF">VFH_VI033120</name>
</gene>
<feature type="compositionally biased region" description="Low complexity" evidence="1">
    <location>
        <begin position="71"/>
        <end position="82"/>
    </location>
</feature>
<evidence type="ECO:0000313" key="4">
    <source>
        <dbReference type="Proteomes" id="UP001157006"/>
    </source>
</evidence>
<proteinExistence type="predicted"/>
<dbReference type="AlphaFoldDB" id="A0AAV1B2I8"/>
<organism evidence="3 4">
    <name type="scientific">Vicia faba</name>
    <name type="common">Broad bean</name>
    <name type="synonym">Faba vulgaris</name>
    <dbReference type="NCBI Taxonomy" id="3906"/>
    <lineage>
        <taxon>Eukaryota</taxon>
        <taxon>Viridiplantae</taxon>
        <taxon>Streptophyta</taxon>
        <taxon>Embryophyta</taxon>
        <taxon>Tracheophyta</taxon>
        <taxon>Spermatophyta</taxon>
        <taxon>Magnoliopsida</taxon>
        <taxon>eudicotyledons</taxon>
        <taxon>Gunneridae</taxon>
        <taxon>Pentapetalae</taxon>
        <taxon>rosids</taxon>
        <taxon>fabids</taxon>
        <taxon>Fabales</taxon>
        <taxon>Fabaceae</taxon>
        <taxon>Papilionoideae</taxon>
        <taxon>50 kb inversion clade</taxon>
        <taxon>NPAAA clade</taxon>
        <taxon>Hologalegina</taxon>
        <taxon>IRL clade</taxon>
        <taxon>Fabeae</taxon>
        <taxon>Vicia</taxon>
    </lineage>
</organism>
<evidence type="ECO:0000256" key="1">
    <source>
        <dbReference type="SAM" id="MobiDB-lite"/>
    </source>
</evidence>
<dbReference type="CDD" id="cd00371">
    <property type="entry name" value="HMA"/>
    <property type="match status" value="1"/>
</dbReference>
<dbReference type="PROSITE" id="PS50846">
    <property type="entry name" value="HMA_2"/>
    <property type="match status" value="1"/>
</dbReference>
<feature type="domain" description="HMA" evidence="2">
    <location>
        <begin position="156"/>
        <end position="222"/>
    </location>
</feature>
<dbReference type="Proteomes" id="UP001157006">
    <property type="component" value="Chromosome 6"/>
</dbReference>
<keyword evidence="4" id="KW-1185">Reference proteome</keyword>
<protein>
    <recommendedName>
        <fullName evidence="2">HMA domain-containing protein</fullName>
    </recommendedName>
</protein>
<dbReference type="Pfam" id="PF00403">
    <property type="entry name" value="HMA"/>
    <property type="match status" value="1"/>
</dbReference>
<dbReference type="SUPFAM" id="SSF55008">
    <property type="entry name" value="HMA, heavy metal-associated domain"/>
    <property type="match status" value="1"/>
</dbReference>
<feature type="region of interest" description="Disordered" evidence="1">
    <location>
        <begin position="24"/>
        <end position="44"/>
    </location>
</feature>
<reference evidence="3 4" key="1">
    <citation type="submission" date="2023-01" db="EMBL/GenBank/DDBJ databases">
        <authorList>
            <person name="Kreplak J."/>
        </authorList>
    </citation>
    <scope>NUCLEOTIDE SEQUENCE [LARGE SCALE GENOMIC DNA]</scope>
</reference>
<evidence type="ECO:0000313" key="3">
    <source>
        <dbReference type="EMBL" id="CAI8616522.1"/>
    </source>
</evidence>
<dbReference type="InterPro" id="IPR006121">
    <property type="entry name" value="HMA_dom"/>
</dbReference>
<dbReference type="PANTHER" id="PTHR46119:SF12">
    <property type="entry name" value="PROTEIN SODIUM POTASSIUM ROOT DEFECTIVE 3"/>
    <property type="match status" value="1"/>
</dbReference>
<dbReference type="EMBL" id="OX451741">
    <property type="protein sequence ID" value="CAI8616522.1"/>
    <property type="molecule type" value="Genomic_DNA"/>
</dbReference>
<dbReference type="InterPro" id="IPR044526">
    <property type="entry name" value="NAKR1-3"/>
</dbReference>
<name>A0AAV1B2I8_VICFA</name>
<accession>A0AAV1B2I8</accession>
<dbReference type="GO" id="GO:0046872">
    <property type="term" value="F:metal ion binding"/>
    <property type="evidence" value="ECO:0007669"/>
    <property type="project" value="InterPro"/>
</dbReference>
<feature type="compositionally biased region" description="Basic and acidic residues" evidence="1">
    <location>
        <begin position="83"/>
        <end position="94"/>
    </location>
</feature>
<dbReference type="PANTHER" id="PTHR46119">
    <property type="entry name" value="OS08G0405700 PROTEIN"/>
    <property type="match status" value="1"/>
</dbReference>
<dbReference type="InterPro" id="IPR036163">
    <property type="entry name" value="HMA_dom_sf"/>
</dbReference>
<dbReference type="Gene3D" id="3.30.70.100">
    <property type="match status" value="1"/>
</dbReference>
<feature type="region of interest" description="Disordered" evidence="1">
    <location>
        <begin position="56"/>
        <end position="96"/>
    </location>
</feature>